<feature type="chain" id="PRO_5007573310" description="Peptidase C39-like domain-containing protein" evidence="1">
    <location>
        <begin position="25"/>
        <end position="301"/>
    </location>
</feature>
<gene>
    <name evidence="3" type="ORF">AZI86_00310</name>
</gene>
<dbReference type="Pfam" id="PF13529">
    <property type="entry name" value="Peptidase_C39_2"/>
    <property type="match status" value="1"/>
</dbReference>
<dbReference type="Gene3D" id="1.25.40.10">
    <property type="entry name" value="Tetratricopeptide repeat domain"/>
    <property type="match status" value="1"/>
</dbReference>
<organism evidence="3 4">
    <name type="scientific">Bdellovibrio bacteriovorus</name>
    <dbReference type="NCBI Taxonomy" id="959"/>
    <lineage>
        <taxon>Bacteria</taxon>
        <taxon>Pseudomonadati</taxon>
        <taxon>Bdellovibrionota</taxon>
        <taxon>Bdellovibrionia</taxon>
        <taxon>Bdellovibrionales</taxon>
        <taxon>Pseudobdellovibrionaceae</taxon>
        <taxon>Bdellovibrio</taxon>
    </lineage>
</organism>
<dbReference type="Proteomes" id="UP000075320">
    <property type="component" value="Unassembled WGS sequence"/>
</dbReference>
<sequence>MKILSLLLPALLLMGCATSKHRWAQDLTEEVPQEKVLDIPFLAQEKNMCGPVVLKMATNFSAPEYTLSDLKEMTFREEVQGTFQSDILSAARRMGLTPYRVPSSSAMWSQIRDGRPVIVFQNLGVSWLPAWHFSLLVGYDSVKDKVYLHTGTEALQSIGIKRFQKTWERGGSWSYVVTAPADIPANASFEEALQNAMLLEKIDQQKPAAEVYQQMIVKFPTRFEPHLGLAQIYYAQGNKKAALKESETALTKSPGHIALLFNLSILYFENGALEKARELKRETLAHASPEERAAYENRFTF</sequence>
<evidence type="ECO:0000313" key="4">
    <source>
        <dbReference type="Proteomes" id="UP000075320"/>
    </source>
</evidence>
<evidence type="ECO:0000256" key="1">
    <source>
        <dbReference type="SAM" id="SignalP"/>
    </source>
</evidence>
<dbReference type="RefSeq" id="WP_061833102.1">
    <property type="nucleotide sequence ID" value="NZ_LUKE01000001.1"/>
</dbReference>
<keyword evidence="4" id="KW-1185">Reference proteome</keyword>
<dbReference type="EMBL" id="LUKE01000001">
    <property type="protein sequence ID" value="KYG65558.1"/>
    <property type="molecule type" value="Genomic_DNA"/>
</dbReference>
<dbReference type="OrthoDB" id="5611441at2"/>
<proteinExistence type="predicted"/>
<comment type="caution">
    <text evidence="3">The sequence shown here is derived from an EMBL/GenBank/DDBJ whole genome shotgun (WGS) entry which is preliminary data.</text>
</comment>
<evidence type="ECO:0000259" key="2">
    <source>
        <dbReference type="Pfam" id="PF13529"/>
    </source>
</evidence>
<feature type="signal peptide" evidence="1">
    <location>
        <begin position="1"/>
        <end position="24"/>
    </location>
</feature>
<keyword evidence="1" id="KW-0732">Signal</keyword>
<dbReference type="NCBIfam" id="NF033920">
    <property type="entry name" value="C39_PA2778_fam"/>
    <property type="match status" value="1"/>
</dbReference>
<evidence type="ECO:0000313" key="3">
    <source>
        <dbReference type="EMBL" id="KYG65558.1"/>
    </source>
</evidence>
<dbReference type="AlphaFoldDB" id="A0A150WME3"/>
<reference evidence="3 4" key="1">
    <citation type="submission" date="2016-03" db="EMBL/GenBank/DDBJ databases">
        <authorList>
            <person name="Ploux O."/>
        </authorList>
    </citation>
    <scope>NUCLEOTIDE SEQUENCE [LARGE SCALE GENOMIC DNA]</scope>
    <source>
        <strain evidence="3 4">R0</strain>
    </source>
</reference>
<protein>
    <recommendedName>
        <fullName evidence="2">Peptidase C39-like domain-containing protein</fullName>
    </recommendedName>
</protein>
<feature type="domain" description="Peptidase C39-like" evidence="2">
    <location>
        <begin position="37"/>
        <end position="149"/>
    </location>
</feature>
<dbReference type="PROSITE" id="PS51257">
    <property type="entry name" value="PROKAR_LIPOPROTEIN"/>
    <property type="match status" value="1"/>
</dbReference>
<accession>A0A150WME3</accession>
<name>A0A150WME3_BDEBC</name>
<dbReference type="InterPro" id="IPR011990">
    <property type="entry name" value="TPR-like_helical_dom_sf"/>
</dbReference>
<dbReference type="SUPFAM" id="SSF48452">
    <property type="entry name" value="TPR-like"/>
    <property type="match status" value="1"/>
</dbReference>
<dbReference type="Gene3D" id="3.90.70.10">
    <property type="entry name" value="Cysteine proteinases"/>
    <property type="match status" value="1"/>
</dbReference>
<dbReference type="InterPro" id="IPR039564">
    <property type="entry name" value="Peptidase_C39-like"/>
</dbReference>